<evidence type="ECO:0000259" key="2">
    <source>
        <dbReference type="SMART" id="SM00460"/>
    </source>
</evidence>
<accession>A0A0G1RKF7</accession>
<comment type="caution">
    <text evidence="3">The sequence shown here is derived from an EMBL/GenBank/DDBJ whole genome shotgun (WGS) entry which is preliminary data.</text>
</comment>
<evidence type="ECO:0000313" key="3">
    <source>
        <dbReference type="EMBL" id="KKU57794.1"/>
    </source>
</evidence>
<dbReference type="Pfam" id="PF01841">
    <property type="entry name" value="Transglut_core"/>
    <property type="match status" value="1"/>
</dbReference>
<feature type="transmembrane region" description="Helical" evidence="1">
    <location>
        <begin position="509"/>
        <end position="531"/>
    </location>
</feature>
<keyword evidence="1" id="KW-1133">Transmembrane helix</keyword>
<protein>
    <submittedName>
        <fullName evidence="3">Transglutaminase domain-containing protein</fullName>
    </submittedName>
</protein>
<evidence type="ECO:0000313" key="4">
    <source>
        <dbReference type="Proteomes" id="UP000034307"/>
    </source>
</evidence>
<dbReference type="Gene3D" id="3.10.620.30">
    <property type="match status" value="1"/>
</dbReference>
<evidence type="ECO:0000256" key="1">
    <source>
        <dbReference type="SAM" id="Phobius"/>
    </source>
</evidence>
<keyword evidence="1" id="KW-0812">Transmembrane</keyword>
<dbReference type="AlphaFoldDB" id="A0A0G1RKF7"/>
<reference evidence="3 4" key="1">
    <citation type="journal article" date="2015" name="Nature">
        <title>rRNA introns, odd ribosomes, and small enigmatic genomes across a large radiation of phyla.</title>
        <authorList>
            <person name="Brown C.T."/>
            <person name="Hug L.A."/>
            <person name="Thomas B.C."/>
            <person name="Sharon I."/>
            <person name="Castelle C.J."/>
            <person name="Singh A."/>
            <person name="Wilkins M.J."/>
            <person name="Williams K.H."/>
            <person name="Banfield J.F."/>
        </authorList>
    </citation>
    <scope>NUCLEOTIDE SEQUENCE [LARGE SCALE GENOMIC DNA]</scope>
</reference>
<dbReference type="STRING" id="1618358.UX80_C0009G0009"/>
<keyword evidence="1" id="KW-0472">Membrane</keyword>
<organism evidence="3 4">
    <name type="scientific">Candidatus Amesbacteria bacterium GW2011_GWA2_47_11b</name>
    <dbReference type="NCBI Taxonomy" id="1618358"/>
    <lineage>
        <taxon>Bacteria</taxon>
        <taxon>Candidatus Amesiibacteriota</taxon>
    </lineage>
</organism>
<dbReference type="InterPro" id="IPR038765">
    <property type="entry name" value="Papain-like_cys_pep_sf"/>
</dbReference>
<gene>
    <name evidence="3" type="ORF">UX80_C0009G0009</name>
</gene>
<dbReference type="Proteomes" id="UP000034307">
    <property type="component" value="Unassembled WGS sequence"/>
</dbReference>
<dbReference type="EMBL" id="LCNO01000009">
    <property type="protein sequence ID" value="KKU57794.1"/>
    <property type="molecule type" value="Genomic_DNA"/>
</dbReference>
<name>A0A0G1RKF7_9BACT</name>
<proteinExistence type="predicted"/>
<dbReference type="PANTHER" id="PTHR33490">
    <property type="entry name" value="BLR5614 PROTEIN-RELATED"/>
    <property type="match status" value="1"/>
</dbReference>
<sequence>MLLLLLAFPASVSASQDFYVRHVVDYKFDTAGRSTVVNHISLTNKIANYYADRYEMELVGENPQHISGRDAAGPLKITATTPAPNTTRLVTRFNTPVTGLDKTLNFTIQYQGRTAVRKGQVWEVTLPKFSNSSALDDYSLNLIVPPTFGQPAYLSPPPASSAGHSYVFTKDQLTQGIGVSGAFGNFQTLSFRLKYRLENSSVIPLPADSAYQKIFFDSITPPPDSVTIDPDGNWLASFTAGDITVTGQAHILIDPLTTFADAPPEKYLSPTAYWPSTDPQIINLAKSLKTPRKIYDYVVQNVNYEYSAERKGALTALSSGKGVCTEFTDLFIAIARAAGIPAREVNGYGYTTDPGMQTPIHSWPQYWDSARRIWVSVDPTWGKTSGGVDYFSKLDFNHLAFITRGLSDSQPSVTTTDIQVSYTSYRDFPALPVTAKWQPPLILIPYIPVFFKLHLTNPNSQALYNNPVTLPPYGSTTLTTQFTLTQPFDFTPRSVSLLNMPYNIPATLFLPWQLGFAILISLTIISGGIYFQKLLRNRHLRR</sequence>
<feature type="domain" description="Transglutaminase-like" evidence="2">
    <location>
        <begin position="316"/>
        <end position="381"/>
    </location>
</feature>
<dbReference type="SMART" id="SM00460">
    <property type="entry name" value="TGc"/>
    <property type="match status" value="1"/>
</dbReference>
<dbReference type="InterPro" id="IPR002931">
    <property type="entry name" value="Transglutaminase-like"/>
</dbReference>
<dbReference type="SUPFAM" id="SSF54001">
    <property type="entry name" value="Cysteine proteinases"/>
    <property type="match status" value="1"/>
</dbReference>